<evidence type="ECO:0000313" key="5">
    <source>
        <dbReference type="Proteomes" id="UP000515472"/>
    </source>
</evidence>
<protein>
    <submittedName>
        <fullName evidence="4">Ribokinase</fullName>
    </submittedName>
</protein>
<evidence type="ECO:0000313" key="4">
    <source>
        <dbReference type="EMBL" id="BCG46986.1"/>
    </source>
</evidence>
<gene>
    <name evidence="4" type="ORF">GEOBRER4_n1806</name>
</gene>
<dbReference type="EMBL" id="AP023213">
    <property type="protein sequence ID" value="BCG46986.1"/>
    <property type="molecule type" value="Genomic_DNA"/>
</dbReference>
<dbReference type="InterPro" id="IPR052562">
    <property type="entry name" value="Ketohexokinase-related"/>
</dbReference>
<reference evidence="4 5" key="1">
    <citation type="submission" date="2020-06" db="EMBL/GenBank/DDBJ databases">
        <title>Interaction of electrochemicaly active bacteria, Geobacter bremensis R4 on different carbon anode.</title>
        <authorList>
            <person name="Meng L."/>
            <person name="Yoshida N."/>
        </authorList>
    </citation>
    <scope>NUCLEOTIDE SEQUENCE [LARGE SCALE GENOMIC DNA]</scope>
    <source>
        <strain evidence="4 5">R4</strain>
    </source>
</reference>
<keyword evidence="1" id="KW-0808">Transferase</keyword>
<dbReference type="PROSITE" id="PS00584">
    <property type="entry name" value="PFKB_KINASES_2"/>
    <property type="match status" value="1"/>
</dbReference>
<dbReference type="SUPFAM" id="SSF53613">
    <property type="entry name" value="Ribokinase-like"/>
    <property type="match status" value="1"/>
</dbReference>
<dbReference type="InterPro" id="IPR002173">
    <property type="entry name" value="Carboh/pur_kinase_PfkB_CS"/>
</dbReference>
<dbReference type="Pfam" id="PF00294">
    <property type="entry name" value="PfkB"/>
    <property type="match status" value="1"/>
</dbReference>
<feature type="domain" description="Carbohydrate kinase PfkB" evidence="3">
    <location>
        <begin position="5"/>
        <end position="291"/>
    </location>
</feature>
<accession>A0A6S6M504</accession>
<dbReference type="Proteomes" id="UP000515472">
    <property type="component" value="Chromosome"/>
</dbReference>
<dbReference type="InterPro" id="IPR011611">
    <property type="entry name" value="PfkB_dom"/>
</dbReference>
<dbReference type="PANTHER" id="PTHR42774:SF3">
    <property type="entry name" value="KETOHEXOKINASE"/>
    <property type="match status" value="1"/>
</dbReference>
<keyword evidence="2 4" id="KW-0418">Kinase</keyword>
<keyword evidence="5" id="KW-1185">Reference proteome</keyword>
<evidence type="ECO:0000256" key="1">
    <source>
        <dbReference type="ARBA" id="ARBA00022679"/>
    </source>
</evidence>
<dbReference type="PANTHER" id="PTHR42774">
    <property type="entry name" value="PHOSPHOTRANSFERASE SYSTEM TRANSPORT PROTEIN"/>
    <property type="match status" value="1"/>
</dbReference>
<sequence>MRFDVVGLGVSTVDLIFTVDELPGREVVQRAGESVIAGGGPVATALVTLARLGAATSMLDSIGSDFFGSFIQREFTAEGVDTGGLVVAQGRTTSKASILVRKSDGARAITFSPGDAPELTPDEVRVDIIRASKILHLNGRHWDACLHAARLAKEAGVLVSFDGGAHRYTNQHLSILPQVDICIAAHDYAAAFAGTEDVAQAAKALLEAGPCVVVVTQGAAGSRVFSKDGLDFQQQAHRVDRVVDTTGAGDAYHGAFLYGLARGFSLEASASFASAVAALNTRALGGRAALPSLAETEMFLQHPL</sequence>
<dbReference type="AlphaFoldDB" id="A0A6S6M504"/>
<evidence type="ECO:0000256" key="2">
    <source>
        <dbReference type="ARBA" id="ARBA00022777"/>
    </source>
</evidence>
<dbReference type="KEGG" id="gbn:GEOBRER4_17360"/>
<dbReference type="Gene3D" id="3.40.1190.20">
    <property type="match status" value="1"/>
</dbReference>
<organism evidence="4 5">
    <name type="scientific">Citrifermentans bremense</name>
    <dbReference type="NCBI Taxonomy" id="60035"/>
    <lineage>
        <taxon>Bacteria</taxon>
        <taxon>Pseudomonadati</taxon>
        <taxon>Thermodesulfobacteriota</taxon>
        <taxon>Desulfuromonadia</taxon>
        <taxon>Geobacterales</taxon>
        <taxon>Geobacteraceae</taxon>
        <taxon>Citrifermentans</taxon>
    </lineage>
</organism>
<dbReference type="GO" id="GO:0016301">
    <property type="term" value="F:kinase activity"/>
    <property type="evidence" value="ECO:0007669"/>
    <property type="project" value="UniProtKB-KW"/>
</dbReference>
<evidence type="ECO:0000259" key="3">
    <source>
        <dbReference type="Pfam" id="PF00294"/>
    </source>
</evidence>
<proteinExistence type="predicted"/>
<dbReference type="RefSeq" id="WP_185245075.1">
    <property type="nucleotide sequence ID" value="NZ_AP023213.1"/>
</dbReference>
<name>A0A6S6M504_9BACT</name>
<dbReference type="InterPro" id="IPR029056">
    <property type="entry name" value="Ribokinase-like"/>
</dbReference>